<dbReference type="PANTHER" id="PTHR22906">
    <property type="entry name" value="PROPERDIN"/>
    <property type="match status" value="1"/>
</dbReference>
<dbReference type="PRINTS" id="PR01705">
    <property type="entry name" value="TSP1REPEAT"/>
</dbReference>
<dbReference type="SMART" id="SM00408">
    <property type="entry name" value="IGc2"/>
    <property type="match status" value="4"/>
</dbReference>
<keyword evidence="5" id="KW-0732">Signal</keyword>
<evidence type="ECO:0000256" key="6">
    <source>
        <dbReference type="ARBA" id="ARBA00022737"/>
    </source>
</evidence>
<evidence type="ECO:0000313" key="15">
    <source>
        <dbReference type="EMBL" id="CAH3133349.1"/>
    </source>
</evidence>
<feature type="disulfide bond" evidence="11">
    <location>
        <begin position="448"/>
        <end position="458"/>
    </location>
</feature>
<dbReference type="AlphaFoldDB" id="A0AAU9X1R2"/>
<dbReference type="InterPro" id="IPR013783">
    <property type="entry name" value="Ig-like_fold"/>
</dbReference>
<feature type="domain" description="Ig-like" evidence="14">
    <location>
        <begin position="484"/>
        <end position="558"/>
    </location>
</feature>
<dbReference type="Pfam" id="PF00530">
    <property type="entry name" value="SRCR"/>
    <property type="match status" value="1"/>
</dbReference>
<feature type="non-terminal residue" evidence="15">
    <location>
        <position position="1"/>
    </location>
</feature>
<dbReference type="SMART" id="SM00202">
    <property type="entry name" value="SR"/>
    <property type="match status" value="1"/>
</dbReference>
<dbReference type="PROSITE" id="PS50092">
    <property type="entry name" value="TSP1"/>
    <property type="match status" value="5"/>
</dbReference>
<keyword evidence="16" id="KW-1185">Reference proteome</keyword>
<keyword evidence="3" id="KW-0964">Secreted</keyword>
<feature type="domain" description="SRCR" evidence="13">
    <location>
        <begin position="379"/>
        <end position="483"/>
    </location>
</feature>
<dbReference type="Proteomes" id="UP001159428">
    <property type="component" value="Unassembled WGS sequence"/>
</dbReference>
<evidence type="ECO:0000256" key="11">
    <source>
        <dbReference type="PROSITE-ProRule" id="PRU00196"/>
    </source>
</evidence>
<accession>A0AAU9X1R2</accession>
<evidence type="ECO:0000256" key="3">
    <source>
        <dbReference type="ARBA" id="ARBA00022525"/>
    </source>
</evidence>
<evidence type="ECO:0000313" key="16">
    <source>
        <dbReference type="Proteomes" id="UP001159428"/>
    </source>
</evidence>
<evidence type="ECO:0000256" key="7">
    <source>
        <dbReference type="ARBA" id="ARBA00022989"/>
    </source>
</evidence>
<proteinExistence type="predicted"/>
<evidence type="ECO:0000256" key="4">
    <source>
        <dbReference type="ARBA" id="ARBA00022692"/>
    </source>
</evidence>
<dbReference type="InterPro" id="IPR007110">
    <property type="entry name" value="Ig-like_dom"/>
</dbReference>
<comment type="caution">
    <text evidence="15">The sequence shown here is derived from an EMBL/GenBank/DDBJ whole genome shotgun (WGS) entry which is preliminary data.</text>
</comment>
<dbReference type="SMART" id="SM00209">
    <property type="entry name" value="TSP1"/>
    <property type="match status" value="5"/>
</dbReference>
<dbReference type="PANTHER" id="PTHR22906:SF43">
    <property type="entry name" value="PROPERDIN"/>
    <property type="match status" value="1"/>
</dbReference>
<keyword evidence="8" id="KW-0472">Membrane</keyword>
<comment type="caution">
    <text evidence="11">Lacks conserved residue(s) required for the propagation of feature annotation.</text>
</comment>
<keyword evidence="4" id="KW-0812">Transmembrane</keyword>
<dbReference type="PRINTS" id="PR00258">
    <property type="entry name" value="SPERACTRCPTR"/>
</dbReference>
<name>A0AAU9X1R2_9CNID</name>
<dbReference type="GO" id="GO:0016020">
    <property type="term" value="C:membrane"/>
    <property type="evidence" value="ECO:0007669"/>
    <property type="project" value="UniProtKB-SubCell"/>
</dbReference>
<evidence type="ECO:0000256" key="1">
    <source>
        <dbReference type="ARBA" id="ARBA00004167"/>
    </source>
</evidence>
<comment type="subcellular location">
    <subcellularLocation>
        <location evidence="1">Membrane</location>
        <topology evidence="1">Single-pass membrane protein</topology>
    </subcellularLocation>
    <subcellularLocation>
        <location evidence="2">Secreted</location>
    </subcellularLocation>
</comment>
<dbReference type="CDD" id="cd00096">
    <property type="entry name" value="Ig"/>
    <property type="match status" value="1"/>
</dbReference>
<sequence>VNGGWSSWGSWGRCSHTCGGGSQYRERSCTNPPPSGGGRRCYGSSSRSQSCNTNHCPVDGGWSSWGSWGSCSLTCGGGSQSRKRSCTNPPPGRGGWRCRGSSSRSQSCNINHCPVHGGWSSWGSWGRCSLTCGGGSEYQERSCTNPPPGRGGWWCCGSSSRSQSCNTNRCPVDGGWSSWGSWGSCSLTCGGGSQSQKRSCTNPPPRWGGGCHGHSSMSQSCNTNHCPVNGGWSEWSPWSICTKTVSGIQIRFRECSNPEPAYGGEHCNGSRALVRECNKMSSCHEVFPLRFKTESNPSVGTMEIHTNSSWKKLCTSTWNKVEVDLTCIAMGYSNSSDYGRWYEDSGIVSEASTNFNCTTTLTKCEESFSNKLQFCKVPVRLNGANVKYGGRVEVFYKGKWGKICTNGWDFNDAQVICRQLGFEEALAEFIGSNVEDGNITSVMADVSCNGEEVELASCARTDGKLNVPGQCRGDSKGSQALCQPKNEEVLGKENLYFDIGSNEILHCSIRNKTSFARWVINGQKVQRMNSSSKRVKATEDGKLVIENVQLSDGGTYECLRLEYVQYYTVYINARFTENTRDQQSLTAYTSGTINCGAEGTPRPQITWRKQGEKLVLNGRRFTQIPSGSLQIDPVHPEDSGTYRCTVTQNKGSKRVTSRHKSINVSVIVRPEVRISGASNLIREGDTVTLTCKIIQGQPQPQITWLKNNLSEGHNMSLSFHKITQKDTGLYTCEAKNPGGIFAENIYISVKVPPHLNPELKNLSVQLNSTFETDCFKRGDPPVYVNWTKDGKALDNKNTLVIKRMTLDHGG</sequence>
<dbReference type="SUPFAM" id="SSF48726">
    <property type="entry name" value="Immunoglobulin"/>
    <property type="match status" value="4"/>
</dbReference>
<keyword evidence="10" id="KW-0325">Glycoprotein</keyword>
<dbReference type="EMBL" id="CALNXJ010000027">
    <property type="protein sequence ID" value="CAH3133349.1"/>
    <property type="molecule type" value="Genomic_DNA"/>
</dbReference>
<evidence type="ECO:0000256" key="10">
    <source>
        <dbReference type="ARBA" id="ARBA00023180"/>
    </source>
</evidence>
<dbReference type="PROSITE" id="PS50287">
    <property type="entry name" value="SRCR_2"/>
    <property type="match status" value="2"/>
</dbReference>
<evidence type="ECO:0000256" key="2">
    <source>
        <dbReference type="ARBA" id="ARBA00004613"/>
    </source>
</evidence>
<evidence type="ECO:0000256" key="5">
    <source>
        <dbReference type="ARBA" id="ARBA00022729"/>
    </source>
</evidence>
<feature type="domain" description="Ig-like" evidence="14">
    <location>
        <begin position="753"/>
        <end position="810"/>
    </location>
</feature>
<dbReference type="FunFam" id="2.20.100.10:FF:000002">
    <property type="entry name" value="Unc-5 netrin receptor C"/>
    <property type="match status" value="1"/>
</dbReference>
<dbReference type="InterPro" id="IPR036179">
    <property type="entry name" value="Ig-like_dom_sf"/>
</dbReference>
<evidence type="ECO:0000259" key="14">
    <source>
        <dbReference type="PROSITE" id="PS50835"/>
    </source>
</evidence>
<keyword evidence="6" id="KW-0677">Repeat</keyword>
<dbReference type="InterPro" id="IPR036772">
    <property type="entry name" value="SRCR-like_dom_sf"/>
</dbReference>
<protein>
    <recommendedName>
        <fullName evidence="17">Hemicentin-1</fullName>
    </recommendedName>
</protein>
<evidence type="ECO:0000259" key="13">
    <source>
        <dbReference type="PROSITE" id="PS50287"/>
    </source>
</evidence>
<dbReference type="Gene3D" id="2.20.100.10">
    <property type="entry name" value="Thrombospondin type-1 (TSP1) repeat"/>
    <property type="match status" value="5"/>
</dbReference>
<keyword evidence="9 11" id="KW-1015">Disulfide bond</keyword>
<dbReference type="FunFam" id="2.20.100.10:FF:000001">
    <property type="entry name" value="semaphorin-5A isoform X1"/>
    <property type="match status" value="4"/>
</dbReference>
<evidence type="ECO:0000256" key="8">
    <source>
        <dbReference type="ARBA" id="ARBA00023136"/>
    </source>
</evidence>
<organism evidence="15 16">
    <name type="scientific">Pocillopora meandrina</name>
    <dbReference type="NCBI Taxonomy" id="46732"/>
    <lineage>
        <taxon>Eukaryota</taxon>
        <taxon>Metazoa</taxon>
        <taxon>Cnidaria</taxon>
        <taxon>Anthozoa</taxon>
        <taxon>Hexacorallia</taxon>
        <taxon>Scleractinia</taxon>
        <taxon>Astrocoeniina</taxon>
        <taxon>Pocilloporidae</taxon>
        <taxon>Pocillopora</taxon>
    </lineage>
</organism>
<evidence type="ECO:0008006" key="17">
    <source>
        <dbReference type="Google" id="ProtNLM"/>
    </source>
</evidence>
<feature type="domain" description="SRCR" evidence="13">
    <location>
        <begin position="289"/>
        <end position="375"/>
    </location>
</feature>
<keyword evidence="7" id="KW-1133">Transmembrane helix</keyword>
<dbReference type="Pfam" id="PF13927">
    <property type="entry name" value="Ig_3"/>
    <property type="match status" value="2"/>
</dbReference>
<evidence type="ECO:0000256" key="12">
    <source>
        <dbReference type="SAM" id="MobiDB-lite"/>
    </source>
</evidence>
<dbReference type="SMART" id="SM00409">
    <property type="entry name" value="IG"/>
    <property type="match status" value="3"/>
</dbReference>
<dbReference type="FunFam" id="3.10.250.10:FF:000016">
    <property type="entry name" value="Scavenger receptor cysteine-rich protein type 12"/>
    <property type="match status" value="1"/>
</dbReference>
<gene>
    <name evidence="15" type="ORF">PMEA_00015022</name>
</gene>
<dbReference type="InterPro" id="IPR000884">
    <property type="entry name" value="TSP1_rpt"/>
</dbReference>
<dbReference type="InterPro" id="IPR036383">
    <property type="entry name" value="TSP1_rpt_sf"/>
</dbReference>
<dbReference type="InterPro" id="IPR003599">
    <property type="entry name" value="Ig_sub"/>
</dbReference>
<dbReference type="PROSITE" id="PS50835">
    <property type="entry name" value="IG_LIKE"/>
    <property type="match status" value="4"/>
</dbReference>
<feature type="region of interest" description="Disordered" evidence="12">
    <location>
        <begin position="75"/>
        <end position="98"/>
    </location>
</feature>
<reference evidence="15 16" key="1">
    <citation type="submission" date="2022-05" db="EMBL/GenBank/DDBJ databases">
        <authorList>
            <consortium name="Genoscope - CEA"/>
            <person name="William W."/>
        </authorList>
    </citation>
    <scope>NUCLEOTIDE SEQUENCE [LARGE SCALE GENOMIC DNA]</scope>
</reference>
<dbReference type="Gene3D" id="3.10.250.10">
    <property type="entry name" value="SRCR-like domain"/>
    <property type="match status" value="2"/>
</dbReference>
<dbReference type="InterPro" id="IPR052065">
    <property type="entry name" value="Compl_asym_regulator"/>
</dbReference>
<dbReference type="SUPFAM" id="SSF56487">
    <property type="entry name" value="SRCR-like"/>
    <property type="match status" value="2"/>
</dbReference>
<dbReference type="SUPFAM" id="SSF82895">
    <property type="entry name" value="TSP-1 type 1 repeat"/>
    <property type="match status" value="5"/>
</dbReference>
<feature type="domain" description="Ig-like" evidence="14">
    <location>
        <begin position="592"/>
        <end position="663"/>
    </location>
</feature>
<evidence type="ECO:0000256" key="9">
    <source>
        <dbReference type="ARBA" id="ARBA00023157"/>
    </source>
</evidence>
<dbReference type="Gene3D" id="2.60.40.10">
    <property type="entry name" value="Immunoglobulins"/>
    <property type="match status" value="4"/>
</dbReference>
<dbReference type="Pfam" id="PF00090">
    <property type="entry name" value="TSP_1"/>
    <property type="match status" value="5"/>
</dbReference>
<feature type="domain" description="Ig-like" evidence="14">
    <location>
        <begin position="670"/>
        <end position="748"/>
    </location>
</feature>
<dbReference type="InterPro" id="IPR001190">
    <property type="entry name" value="SRCR"/>
</dbReference>
<dbReference type="InterPro" id="IPR003598">
    <property type="entry name" value="Ig_sub2"/>
</dbReference>